<keyword evidence="1 4" id="KW-0963">Cytoplasm</keyword>
<evidence type="ECO:0000313" key="5">
    <source>
        <dbReference type="EMBL" id="MBB2205097.1"/>
    </source>
</evidence>
<dbReference type="NCBIfam" id="TIGR00667">
    <property type="entry name" value="aat"/>
    <property type="match status" value="1"/>
</dbReference>
<comment type="caution">
    <text evidence="5">The sequence shown here is derived from an EMBL/GenBank/DDBJ whole genome shotgun (WGS) entry which is preliminary data.</text>
</comment>
<dbReference type="EMBL" id="JABEQK010000005">
    <property type="protein sequence ID" value="MBB2205097.1"/>
    <property type="molecule type" value="Genomic_DNA"/>
</dbReference>
<organism evidence="5 6">
    <name type="scientific">Gluconacetobacter takamatsuzukensis</name>
    <dbReference type="NCBI Taxonomy" id="1286190"/>
    <lineage>
        <taxon>Bacteria</taxon>
        <taxon>Pseudomonadati</taxon>
        <taxon>Pseudomonadota</taxon>
        <taxon>Alphaproteobacteria</taxon>
        <taxon>Acetobacterales</taxon>
        <taxon>Acetobacteraceae</taxon>
        <taxon>Gluconacetobacter</taxon>
    </lineage>
</organism>
<dbReference type="GO" id="GO:0008914">
    <property type="term" value="F:leucyl-tRNA--protein transferase activity"/>
    <property type="evidence" value="ECO:0007669"/>
    <property type="project" value="UniProtKB-UniRule"/>
</dbReference>
<keyword evidence="6" id="KW-1185">Reference proteome</keyword>
<name>A0A7W4KDS8_9PROT</name>
<keyword evidence="3 4" id="KW-0012">Acyltransferase</keyword>
<comment type="catalytic activity">
    <reaction evidence="4">
        <text>L-phenylalanyl-tRNA(Phe) + an N-terminal L-alpha-aminoacyl-[protein] = an N-terminal L-phenylalanyl-L-alpha-aminoacyl-[protein] + tRNA(Phe)</text>
        <dbReference type="Rhea" id="RHEA:43632"/>
        <dbReference type="Rhea" id="RHEA-COMP:9668"/>
        <dbReference type="Rhea" id="RHEA-COMP:9699"/>
        <dbReference type="Rhea" id="RHEA-COMP:10636"/>
        <dbReference type="Rhea" id="RHEA-COMP:10637"/>
        <dbReference type="ChEBI" id="CHEBI:78442"/>
        <dbReference type="ChEBI" id="CHEBI:78531"/>
        <dbReference type="ChEBI" id="CHEBI:78597"/>
        <dbReference type="ChEBI" id="CHEBI:83561"/>
        <dbReference type="EC" id="2.3.2.6"/>
    </reaction>
</comment>
<dbReference type="Proteomes" id="UP000540556">
    <property type="component" value="Unassembled WGS sequence"/>
</dbReference>
<dbReference type="GO" id="GO:0030163">
    <property type="term" value="P:protein catabolic process"/>
    <property type="evidence" value="ECO:0007669"/>
    <property type="project" value="UniProtKB-UniRule"/>
</dbReference>
<dbReference type="PANTHER" id="PTHR30098:SF2">
    <property type="entry name" value="LEUCYL_PHENYLALANYL-TRNA--PROTEIN TRANSFERASE"/>
    <property type="match status" value="1"/>
</dbReference>
<gene>
    <name evidence="4" type="primary">aat</name>
    <name evidence="5" type="ORF">HLH27_08710</name>
</gene>
<keyword evidence="2 4" id="KW-0808">Transferase</keyword>
<dbReference type="SUPFAM" id="SSF55729">
    <property type="entry name" value="Acyl-CoA N-acyltransferases (Nat)"/>
    <property type="match status" value="1"/>
</dbReference>
<comment type="similarity">
    <text evidence="4">Belongs to the L/F-transferase family.</text>
</comment>
<dbReference type="InterPro" id="IPR004616">
    <property type="entry name" value="Leu/Phe-tRNA_Trfase"/>
</dbReference>
<proteinExistence type="inferred from homology"/>
<accession>A0A7W4KDS8</accession>
<comment type="catalytic activity">
    <reaction evidence="4">
        <text>N-terminal L-lysyl-[protein] + L-leucyl-tRNA(Leu) = N-terminal L-leucyl-L-lysyl-[protein] + tRNA(Leu) + H(+)</text>
        <dbReference type="Rhea" id="RHEA:12340"/>
        <dbReference type="Rhea" id="RHEA-COMP:9613"/>
        <dbReference type="Rhea" id="RHEA-COMP:9622"/>
        <dbReference type="Rhea" id="RHEA-COMP:12670"/>
        <dbReference type="Rhea" id="RHEA-COMP:12671"/>
        <dbReference type="ChEBI" id="CHEBI:15378"/>
        <dbReference type="ChEBI" id="CHEBI:65249"/>
        <dbReference type="ChEBI" id="CHEBI:78442"/>
        <dbReference type="ChEBI" id="CHEBI:78494"/>
        <dbReference type="ChEBI" id="CHEBI:133043"/>
        <dbReference type="EC" id="2.3.2.6"/>
    </reaction>
</comment>
<dbReference type="InterPro" id="IPR016181">
    <property type="entry name" value="Acyl_CoA_acyltransferase"/>
</dbReference>
<dbReference type="HAMAP" id="MF_00688">
    <property type="entry name" value="Leu_Phe_trans"/>
    <property type="match status" value="1"/>
</dbReference>
<dbReference type="AlphaFoldDB" id="A0A7W4KDS8"/>
<reference evidence="5 6" key="1">
    <citation type="submission" date="2020-04" db="EMBL/GenBank/DDBJ databases">
        <title>Description of novel Gluconacetobacter.</title>
        <authorList>
            <person name="Sombolestani A."/>
        </authorList>
    </citation>
    <scope>NUCLEOTIDE SEQUENCE [LARGE SCALE GENOMIC DNA]</scope>
    <source>
        <strain evidence="5 6">LMG 27800</strain>
    </source>
</reference>
<comment type="catalytic activity">
    <reaction evidence="4">
        <text>N-terminal L-arginyl-[protein] + L-leucyl-tRNA(Leu) = N-terminal L-leucyl-L-arginyl-[protein] + tRNA(Leu) + H(+)</text>
        <dbReference type="Rhea" id="RHEA:50416"/>
        <dbReference type="Rhea" id="RHEA-COMP:9613"/>
        <dbReference type="Rhea" id="RHEA-COMP:9622"/>
        <dbReference type="Rhea" id="RHEA-COMP:12672"/>
        <dbReference type="Rhea" id="RHEA-COMP:12673"/>
        <dbReference type="ChEBI" id="CHEBI:15378"/>
        <dbReference type="ChEBI" id="CHEBI:64719"/>
        <dbReference type="ChEBI" id="CHEBI:78442"/>
        <dbReference type="ChEBI" id="CHEBI:78494"/>
        <dbReference type="ChEBI" id="CHEBI:133044"/>
        <dbReference type="EC" id="2.3.2.6"/>
    </reaction>
</comment>
<comment type="function">
    <text evidence="4">Functions in the N-end rule pathway of protein degradation where it conjugates Leu, Phe and, less efficiently, Met from aminoacyl-tRNAs to the N-termini of proteins containing an N-terminal arginine or lysine.</text>
</comment>
<evidence type="ECO:0000256" key="1">
    <source>
        <dbReference type="ARBA" id="ARBA00022490"/>
    </source>
</evidence>
<comment type="subcellular location">
    <subcellularLocation>
        <location evidence="4">Cytoplasm</location>
    </subcellularLocation>
</comment>
<dbReference type="InterPro" id="IPR042203">
    <property type="entry name" value="Leu/Phe-tRNA_Trfase_C"/>
</dbReference>
<protein>
    <recommendedName>
        <fullName evidence="4">Leucyl/phenylalanyl-tRNA--protein transferase</fullName>
        <ecNumber evidence="4">2.3.2.6</ecNumber>
    </recommendedName>
    <alternativeName>
        <fullName evidence="4">L/F-transferase</fullName>
    </alternativeName>
    <alternativeName>
        <fullName evidence="4">Leucyltransferase</fullName>
    </alternativeName>
    <alternativeName>
        <fullName evidence="4">Phenyalanyltransferase</fullName>
    </alternativeName>
</protein>
<dbReference type="Pfam" id="PF03588">
    <property type="entry name" value="Leu_Phe_trans"/>
    <property type="match status" value="1"/>
</dbReference>
<dbReference type="EC" id="2.3.2.6" evidence="4"/>
<sequence>MGSASFSWVPRSRLPRQVRPIAGACPDARHDEKESTMAESMDITPEIMIQAYSIGLFPMAPDARSQRLEWYDPELRGILPLDGFHAPRRLLRTVLSDRFEIVSDRDFEATIRACAAPAPGREETWINERIVRLFCDLHAQGHAHSVESWCDGELVGGLYGVAIGAAFFGESMFSRARDSSKAALVSLVARLRCGGFTLLDTQFGTEHLSRFGGVEIPSWRYKKQLAAALRLPACWPDESVPGERDAIRHEILAMRGGSDAGAISSGDGSG</sequence>
<evidence type="ECO:0000256" key="4">
    <source>
        <dbReference type="HAMAP-Rule" id="MF_00688"/>
    </source>
</evidence>
<dbReference type="PANTHER" id="PTHR30098">
    <property type="entry name" value="LEUCYL/PHENYLALANYL-TRNA--PROTEIN TRANSFERASE"/>
    <property type="match status" value="1"/>
</dbReference>
<dbReference type="GO" id="GO:0005737">
    <property type="term" value="C:cytoplasm"/>
    <property type="evidence" value="ECO:0007669"/>
    <property type="project" value="UniProtKB-SubCell"/>
</dbReference>
<evidence type="ECO:0000313" key="6">
    <source>
        <dbReference type="Proteomes" id="UP000540556"/>
    </source>
</evidence>
<dbReference type="Gene3D" id="3.40.630.70">
    <property type="entry name" value="Leucyl/phenylalanyl-tRNA-protein transferase, C-terminal domain"/>
    <property type="match status" value="1"/>
</dbReference>
<evidence type="ECO:0000256" key="3">
    <source>
        <dbReference type="ARBA" id="ARBA00023315"/>
    </source>
</evidence>
<evidence type="ECO:0000256" key="2">
    <source>
        <dbReference type="ARBA" id="ARBA00022679"/>
    </source>
</evidence>